<evidence type="ECO:0000313" key="3">
    <source>
        <dbReference type="Proteomes" id="UP000179113"/>
    </source>
</evidence>
<dbReference type="SUPFAM" id="SSF53756">
    <property type="entry name" value="UDP-Glycosyltransferase/glycogen phosphorylase"/>
    <property type="match status" value="1"/>
</dbReference>
<dbReference type="GO" id="GO:0016757">
    <property type="term" value="F:glycosyltransferase activity"/>
    <property type="evidence" value="ECO:0007669"/>
    <property type="project" value="InterPro"/>
</dbReference>
<dbReference type="InterPro" id="IPR001296">
    <property type="entry name" value="Glyco_trans_1"/>
</dbReference>
<dbReference type="Pfam" id="PF00534">
    <property type="entry name" value="Glycos_transf_1"/>
    <property type="match status" value="1"/>
</dbReference>
<comment type="caution">
    <text evidence="2">The sequence shown here is derived from an EMBL/GenBank/DDBJ whole genome shotgun (WGS) entry which is preliminary data.</text>
</comment>
<dbReference type="Proteomes" id="UP000179113">
    <property type="component" value="Unassembled WGS sequence"/>
</dbReference>
<reference evidence="2 3" key="1">
    <citation type="journal article" date="2016" name="Nat. Commun.">
        <title>Thousands of microbial genomes shed light on interconnected biogeochemical processes in an aquifer system.</title>
        <authorList>
            <person name="Anantharaman K."/>
            <person name="Brown C.T."/>
            <person name="Hug L.A."/>
            <person name="Sharon I."/>
            <person name="Castelle C.J."/>
            <person name="Probst A.J."/>
            <person name="Thomas B.C."/>
            <person name="Singh A."/>
            <person name="Wilkins M.J."/>
            <person name="Karaoz U."/>
            <person name="Brodie E.L."/>
            <person name="Williams K.H."/>
            <person name="Hubbard S.S."/>
            <person name="Banfield J.F."/>
        </authorList>
    </citation>
    <scope>NUCLEOTIDE SEQUENCE [LARGE SCALE GENOMIC DNA]</scope>
</reference>
<feature type="domain" description="Glycosyl transferase family 1" evidence="1">
    <location>
        <begin position="199"/>
        <end position="342"/>
    </location>
</feature>
<proteinExistence type="predicted"/>
<accession>A0A1F4WK85</accession>
<name>A0A1F4WK85_UNCKA</name>
<sequence>MKIAIVCDDLIQRGGQENVVEAVSELWPEADVFTPVATEFWVNRFKKRGVKVITSFMQVLPFKVKLNRFYSVFLFHILGIESFKLEDYELVFSISSRYAHHAITRADQIHICYMNSPGRMFWEPDSYFSPRLKRFLSYFLSYFRMADYTAARRVDFLIANSRNAQRRIKKYLNRESTIIYPFVDMNNFKETANNSSAASDYYLVITRLVAWKKVDLAIEACKRLNLKLKIIGVGTDMERLKSIANENIEFLGYADDIKVDTVRKCKALINTQLEDFGIVPLEAMAMGKAVIAYGKGGVTETIIEGKTGVFFEEQTVESLCETLKNFDLGKFSEEDCISRAKEFSKDVFNGKIKKLVNDLTSKNI</sequence>
<gene>
    <name evidence="2" type="ORF">A2415_04760</name>
</gene>
<dbReference type="PANTHER" id="PTHR12526">
    <property type="entry name" value="GLYCOSYLTRANSFERASE"/>
    <property type="match status" value="1"/>
</dbReference>
<dbReference type="PANTHER" id="PTHR12526:SF584">
    <property type="entry name" value="GLYCOSYLTRANSFERASE"/>
    <property type="match status" value="1"/>
</dbReference>
<protein>
    <recommendedName>
        <fullName evidence="1">Glycosyl transferase family 1 domain-containing protein</fullName>
    </recommendedName>
</protein>
<dbReference type="EMBL" id="MEWA01000018">
    <property type="protein sequence ID" value="OGC69758.1"/>
    <property type="molecule type" value="Genomic_DNA"/>
</dbReference>
<evidence type="ECO:0000259" key="1">
    <source>
        <dbReference type="Pfam" id="PF00534"/>
    </source>
</evidence>
<dbReference type="Gene3D" id="3.40.50.2000">
    <property type="entry name" value="Glycogen Phosphorylase B"/>
    <property type="match status" value="2"/>
</dbReference>
<evidence type="ECO:0000313" key="2">
    <source>
        <dbReference type="EMBL" id="OGC69758.1"/>
    </source>
</evidence>
<organism evidence="2 3">
    <name type="scientific">candidate division WWE3 bacterium RIFOXYC1_FULL_39_7</name>
    <dbReference type="NCBI Taxonomy" id="1802643"/>
    <lineage>
        <taxon>Bacteria</taxon>
        <taxon>Katanobacteria</taxon>
    </lineage>
</organism>
<dbReference type="AlphaFoldDB" id="A0A1F4WK85"/>